<reference evidence="2" key="1">
    <citation type="journal article" date="2021" name="Proc. Natl. Acad. Sci. U.S.A.">
        <title>A Catalog of Tens of Thousands of Viruses from Human Metagenomes Reveals Hidden Associations with Chronic Diseases.</title>
        <authorList>
            <person name="Tisza M.J."/>
            <person name="Buck C.B."/>
        </authorList>
    </citation>
    <scope>NUCLEOTIDE SEQUENCE</scope>
    <source>
        <strain evidence="2">Ct0MH15</strain>
    </source>
</reference>
<feature type="compositionally biased region" description="Polar residues" evidence="1">
    <location>
        <begin position="305"/>
        <end position="350"/>
    </location>
</feature>
<evidence type="ECO:0000256" key="1">
    <source>
        <dbReference type="SAM" id="MobiDB-lite"/>
    </source>
</evidence>
<feature type="compositionally biased region" description="Low complexity" evidence="1">
    <location>
        <begin position="410"/>
        <end position="421"/>
    </location>
</feature>
<protein>
    <submittedName>
        <fullName evidence="2">Attachment protein</fullName>
    </submittedName>
</protein>
<evidence type="ECO:0000313" key="2">
    <source>
        <dbReference type="EMBL" id="DAG05497.1"/>
    </source>
</evidence>
<proteinExistence type="predicted"/>
<name>A0A8S5VFE5_9VIRU</name>
<feature type="compositionally biased region" description="Basic and acidic residues" evidence="1">
    <location>
        <begin position="428"/>
        <end position="439"/>
    </location>
</feature>
<dbReference type="NCBIfam" id="NF041109">
    <property type="entry name" value="VF_TspB_C_term"/>
    <property type="match status" value="1"/>
</dbReference>
<feature type="region of interest" description="Disordered" evidence="1">
    <location>
        <begin position="305"/>
        <end position="439"/>
    </location>
</feature>
<feature type="region of interest" description="Disordered" evidence="1">
    <location>
        <begin position="262"/>
        <end position="285"/>
    </location>
</feature>
<accession>A0A8S5VFE5</accession>
<feature type="compositionally biased region" description="Basic and acidic residues" evidence="1">
    <location>
        <begin position="353"/>
        <end position="409"/>
    </location>
</feature>
<dbReference type="EMBL" id="BK016260">
    <property type="protein sequence ID" value="DAG05497.1"/>
    <property type="molecule type" value="Genomic_DNA"/>
</dbReference>
<organism evidence="2">
    <name type="scientific">Inoviridae sp. ct0MH15</name>
    <dbReference type="NCBI Taxonomy" id="2825775"/>
    <lineage>
        <taxon>Viruses</taxon>
        <taxon>Monodnaviria</taxon>
        <taxon>Loebvirae</taxon>
        <taxon>Hofneiviricota</taxon>
        <taxon>Faserviricetes</taxon>
        <taxon>Tubulavirales</taxon>
        <taxon>Inoviridae</taxon>
    </lineage>
</organism>
<sequence>MPSAARRQRGTSAALRTAYWRSKNDGLVMVNFFRLCAAVFFISAMNISWAAGKCVSTTVMEASYYDGPCFDMPRGSSATVETSRYRALPNGAVEQRVGGGITMNAGKVKAPWYGRFGWTRSGVQKAVRVGLKGIKRTGWGIIAGLVIEELLSRSGWWVDEDGQLVYDPDPDIVPVPGGFRDSGDAAGQQGVFGSPEEACGHTAGCARADIAACTPSYKGISPTTKLPYGNCTKGPNSSQGYGGWIQIKQCPANLVQTNFGCADKSKSKPVPVTPQMLDDLDLSDYRPSDRDVEWFKEHLGQPQTQHYDSIPSVQGQPQTTVNPDGSTTETQTQYQPQINPQDGSYTPNPSVTVRERTTERRYRDGKKEDEKTKDVEKKPDGGDKEKPGEDGKDKPGEDGKQKPGEDGKNKPNPGEKPNPGGTLPNPDPDAKPDQKEKPQLKDCALMPTLCKWMKWTQEDVPDEPDLEAHKREIDVTDIEQHKTISFGAKRCPAPYALDLAYRSYQFEFDQYCEFARNLRLFVLAAAYIFAARILIGSARS</sequence>